<keyword evidence="3" id="KW-1185">Reference proteome</keyword>
<dbReference type="AlphaFoldDB" id="A0A8K0NQS8"/>
<feature type="region of interest" description="Disordered" evidence="1">
    <location>
        <begin position="288"/>
        <end position="312"/>
    </location>
</feature>
<evidence type="ECO:0000256" key="1">
    <source>
        <dbReference type="SAM" id="MobiDB-lite"/>
    </source>
</evidence>
<feature type="compositionally biased region" description="Low complexity" evidence="1">
    <location>
        <begin position="17"/>
        <end position="45"/>
    </location>
</feature>
<comment type="caution">
    <text evidence="2">The sequence shown here is derived from an EMBL/GenBank/DDBJ whole genome shotgun (WGS) entry which is preliminary data.</text>
</comment>
<sequence length="403" mass="45218">MSSASRTTAILSKRLRTSSSRRALSTTSIVQNQSSSTSSSTWTRSLPEGSNPAYDASLIFLAQHSSSLLDKAERLRGQLSSVQDAELKSTVEIALKKTELEARIARPETRWLHENESGGQVAGEAEAGDKEALNVMAERRWRKMGKLDRLMERILTMNVVPDLVALPNPEIDMSVSFPTGSVSEAVPGDYLLPSQTLQQPKISLRAFTNDETEQLYTLVMVDPDLPDTERLSYKEYCHWIVPNIPISRNTTSIPASITASLDYVPPHPSPESPYHRYTLLLLRQPTPTLSSSDKEKGDKLDSSATTAFLPTTPQDRSNFNLREWMVENNFSTSPSDASSVKGIFMFREGGKGFGQKVGYKRTSKEWKEEERVVDGVWKEVWGRERAVYEKSPKEERFGYPVKY</sequence>
<dbReference type="Pfam" id="PF01161">
    <property type="entry name" value="PBP"/>
    <property type="match status" value="1"/>
</dbReference>
<dbReference type="PANTHER" id="PTHR11362:SF82">
    <property type="entry name" value="PHOSPHATIDYLETHANOLAMINE-BINDING PROTEIN 4"/>
    <property type="match status" value="1"/>
</dbReference>
<feature type="region of interest" description="Disordered" evidence="1">
    <location>
        <begin position="1"/>
        <end position="47"/>
    </location>
</feature>
<dbReference type="InterPro" id="IPR035810">
    <property type="entry name" value="PEBP_euk"/>
</dbReference>
<evidence type="ECO:0000313" key="2">
    <source>
        <dbReference type="EMBL" id="KAG7539604.1"/>
    </source>
</evidence>
<dbReference type="SUPFAM" id="SSF49777">
    <property type="entry name" value="PEBP-like"/>
    <property type="match status" value="1"/>
</dbReference>
<dbReference type="InterPro" id="IPR036610">
    <property type="entry name" value="PEBP-like_sf"/>
</dbReference>
<dbReference type="EMBL" id="JABELV010000064">
    <property type="protein sequence ID" value="KAG7539604.1"/>
    <property type="molecule type" value="Genomic_DNA"/>
</dbReference>
<dbReference type="PANTHER" id="PTHR11362">
    <property type="entry name" value="PHOSPHATIDYLETHANOLAMINE-BINDING PROTEIN"/>
    <property type="match status" value="1"/>
</dbReference>
<evidence type="ECO:0000313" key="3">
    <source>
        <dbReference type="Proteomes" id="UP000812966"/>
    </source>
</evidence>
<feature type="compositionally biased region" description="Basic and acidic residues" evidence="1">
    <location>
        <begin position="292"/>
        <end position="301"/>
    </location>
</feature>
<dbReference type="CDD" id="cd00866">
    <property type="entry name" value="PEBP_euk"/>
    <property type="match status" value="1"/>
</dbReference>
<protein>
    <recommendedName>
        <fullName evidence="4">PEBP-like protein</fullName>
    </recommendedName>
</protein>
<dbReference type="InterPro" id="IPR008914">
    <property type="entry name" value="PEBP"/>
</dbReference>
<dbReference type="Proteomes" id="UP000812966">
    <property type="component" value="Unassembled WGS sequence"/>
</dbReference>
<evidence type="ECO:0008006" key="4">
    <source>
        <dbReference type="Google" id="ProtNLM"/>
    </source>
</evidence>
<feature type="compositionally biased region" description="Polar residues" evidence="1">
    <location>
        <begin position="1"/>
        <end position="10"/>
    </location>
</feature>
<organism evidence="2 3">
    <name type="scientific">Filobasidium floriforme</name>
    <dbReference type="NCBI Taxonomy" id="5210"/>
    <lineage>
        <taxon>Eukaryota</taxon>
        <taxon>Fungi</taxon>
        <taxon>Dikarya</taxon>
        <taxon>Basidiomycota</taxon>
        <taxon>Agaricomycotina</taxon>
        <taxon>Tremellomycetes</taxon>
        <taxon>Filobasidiales</taxon>
        <taxon>Filobasidiaceae</taxon>
        <taxon>Filobasidium</taxon>
    </lineage>
</organism>
<reference evidence="2" key="1">
    <citation type="submission" date="2020-04" db="EMBL/GenBank/DDBJ databases">
        <title>Analysis of mating type loci in Filobasidium floriforme.</title>
        <authorList>
            <person name="Nowrousian M."/>
        </authorList>
    </citation>
    <scope>NUCLEOTIDE SEQUENCE</scope>
    <source>
        <strain evidence="2">CBS 6242</strain>
    </source>
</reference>
<name>A0A8K0NQS8_9TREE</name>
<gene>
    <name evidence="2" type="ORF">FFLO_03480</name>
</gene>
<dbReference type="Gene3D" id="3.90.280.10">
    <property type="entry name" value="PEBP-like"/>
    <property type="match status" value="1"/>
</dbReference>
<dbReference type="Gene3D" id="1.20.58.1180">
    <property type="match status" value="1"/>
</dbReference>
<proteinExistence type="predicted"/>
<feature type="compositionally biased region" description="Polar residues" evidence="1">
    <location>
        <begin position="302"/>
        <end position="312"/>
    </location>
</feature>
<accession>A0A8K0NQS8</accession>